<evidence type="ECO:0000259" key="8">
    <source>
        <dbReference type="Pfam" id="PF02397"/>
    </source>
</evidence>
<feature type="transmembrane region" description="Helical" evidence="7">
    <location>
        <begin position="86"/>
        <end position="104"/>
    </location>
</feature>
<feature type="transmembrane region" description="Helical" evidence="7">
    <location>
        <begin position="110"/>
        <end position="134"/>
    </location>
</feature>
<dbReference type="PANTHER" id="PTHR30576">
    <property type="entry name" value="COLANIC BIOSYNTHESIS UDP-GLUCOSE LIPID CARRIER TRANSFERASE"/>
    <property type="match status" value="1"/>
</dbReference>
<evidence type="ECO:0000256" key="1">
    <source>
        <dbReference type="ARBA" id="ARBA00004141"/>
    </source>
</evidence>
<dbReference type="eggNOG" id="COG2148">
    <property type="taxonomic scope" value="Bacteria"/>
</dbReference>
<proteinExistence type="inferred from homology"/>
<dbReference type="InterPro" id="IPR003362">
    <property type="entry name" value="Bact_transf"/>
</dbReference>
<dbReference type="Gene3D" id="3.40.50.720">
    <property type="entry name" value="NAD(P)-binding Rossmann-like Domain"/>
    <property type="match status" value="1"/>
</dbReference>
<dbReference type="GeneID" id="98919276"/>
<dbReference type="STRING" id="45851.BHV86_02610"/>
<dbReference type="Proteomes" id="UP000006238">
    <property type="component" value="Unassembled WGS sequence"/>
</dbReference>
<dbReference type="RefSeq" id="WP_005601332.1">
    <property type="nucleotide sequence ID" value="NZ_GG663520.1"/>
</dbReference>
<keyword evidence="10" id="KW-1185">Reference proteome</keyword>
<sequence>MYQKKQYIQNVILLFTDMLAVICSYFMAAFFWTGFIRKLDVMEFAETKERFGMVLIAFAVVYMVFNTNRKFIERKIFEEFVQCIKLNILFAAAYAIMLFIGDSFDTASRGVYICTVVFNIFLMFFFRILVRIYLVKIYKNHKKTSQLFIITTSGNIENVIDNMKRNVEWTNRISGMAVMDKNFTGRVYHNIPVVAGCDDVLTYIKGQIIDEVFIETDEISNKELSKLVMELENMGTTVHLSFHALDSFNDFNKSLSMLGDIPVLTFANNFYNPWSLAVKRLIDIIGSLVGIAITLIVSIFVAPAILIESRGPLIFKQRRVGKNGRFFYVYKFRSMYKDAEERKKALMEQNEMKGLMFKMTDDPRITKVGKFIRKTSIDELPQFFNVLKGDMSLVGTRPPTVDEFRQYEGYHKRRLSMKPGMTGMWQVSGRSDIEDFEEVVKLDLEYIDNWSIGLDFKILFKTIAVVFHHGGAK</sequence>
<dbReference type="AlphaFoldDB" id="D4RXC2"/>
<dbReference type="eggNOG" id="COG1086">
    <property type="taxonomic scope" value="Bacteria"/>
</dbReference>
<dbReference type="HOGENOM" id="CLU_024920_3_4_9"/>
<evidence type="ECO:0000256" key="4">
    <source>
        <dbReference type="ARBA" id="ARBA00022692"/>
    </source>
</evidence>
<dbReference type="EMBL" id="ABWN01000019">
    <property type="protein sequence ID" value="EFF69284.1"/>
    <property type="molecule type" value="Genomic_DNA"/>
</dbReference>
<evidence type="ECO:0000256" key="3">
    <source>
        <dbReference type="ARBA" id="ARBA00022679"/>
    </source>
</evidence>
<accession>D4RXC2</accession>
<feature type="transmembrane region" description="Helical" evidence="7">
    <location>
        <begin position="284"/>
        <end position="307"/>
    </location>
</feature>
<organism evidence="9 10">
    <name type="scientific">Eshraghiella crossota DSM 2876</name>
    <dbReference type="NCBI Taxonomy" id="511680"/>
    <lineage>
        <taxon>Bacteria</taxon>
        <taxon>Bacillati</taxon>
        <taxon>Bacillota</taxon>
        <taxon>Clostridia</taxon>
        <taxon>Lachnospirales</taxon>
        <taxon>Lachnospiraceae</taxon>
        <taxon>Eshraghiella</taxon>
    </lineage>
</organism>
<comment type="caution">
    <text evidence="9">The sequence shown here is derived from an EMBL/GenBank/DDBJ whole genome shotgun (WGS) entry which is preliminary data.</text>
</comment>
<dbReference type="GO" id="GO:0016020">
    <property type="term" value="C:membrane"/>
    <property type="evidence" value="ECO:0007669"/>
    <property type="project" value="UniProtKB-SubCell"/>
</dbReference>
<evidence type="ECO:0000256" key="2">
    <source>
        <dbReference type="ARBA" id="ARBA00006464"/>
    </source>
</evidence>
<evidence type="ECO:0000256" key="5">
    <source>
        <dbReference type="ARBA" id="ARBA00022989"/>
    </source>
</evidence>
<keyword evidence="4 7" id="KW-0812">Transmembrane</keyword>
<keyword evidence="5 7" id="KW-1133">Transmembrane helix</keyword>
<feature type="transmembrane region" description="Helical" evidence="7">
    <location>
        <begin position="12"/>
        <end position="35"/>
    </location>
</feature>
<name>D4RXC2_9FIRM</name>
<comment type="similarity">
    <text evidence="2">Belongs to the bacterial sugar transferase family.</text>
</comment>
<evidence type="ECO:0000313" key="9">
    <source>
        <dbReference type="EMBL" id="EFF69284.1"/>
    </source>
</evidence>
<dbReference type="GO" id="GO:0016780">
    <property type="term" value="F:phosphotransferase activity, for other substituted phosphate groups"/>
    <property type="evidence" value="ECO:0007669"/>
    <property type="project" value="TreeGrafter"/>
</dbReference>
<dbReference type="InterPro" id="IPR017475">
    <property type="entry name" value="EPS_sugar_tfrase"/>
</dbReference>
<gene>
    <name evidence="9" type="ORF">BUTYVIB_00473</name>
</gene>
<comment type="subcellular location">
    <subcellularLocation>
        <location evidence="1">Membrane</location>
        <topology evidence="1">Multi-pass membrane protein</topology>
    </subcellularLocation>
</comment>
<dbReference type="NCBIfam" id="TIGR03025">
    <property type="entry name" value="EPS_sugtrans"/>
    <property type="match status" value="1"/>
</dbReference>
<keyword evidence="3 9" id="KW-0808">Transferase</keyword>
<keyword evidence="6 7" id="KW-0472">Membrane</keyword>
<evidence type="ECO:0000313" key="10">
    <source>
        <dbReference type="Proteomes" id="UP000006238"/>
    </source>
</evidence>
<evidence type="ECO:0000256" key="6">
    <source>
        <dbReference type="ARBA" id="ARBA00023136"/>
    </source>
</evidence>
<protein>
    <submittedName>
        <fullName evidence="9">Exopolysaccharide biosynthesis polyprenyl glycosylphosphotransferase</fullName>
    </submittedName>
</protein>
<evidence type="ECO:0000256" key="7">
    <source>
        <dbReference type="SAM" id="Phobius"/>
    </source>
</evidence>
<feature type="domain" description="Bacterial sugar transferase" evidence="8">
    <location>
        <begin position="279"/>
        <end position="467"/>
    </location>
</feature>
<reference evidence="9 10" key="1">
    <citation type="submission" date="2010-02" db="EMBL/GenBank/DDBJ databases">
        <authorList>
            <person name="Weinstock G."/>
            <person name="Sodergren E."/>
            <person name="Clifton S."/>
            <person name="Fulton L."/>
            <person name="Fulton B."/>
            <person name="Courtney L."/>
            <person name="Fronick C."/>
            <person name="Harrison M."/>
            <person name="Strong C."/>
            <person name="Farmer C."/>
            <person name="Delahaunty K."/>
            <person name="Markovic C."/>
            <person name="Hall O."/>
            <person name="Minx P."/>
            <person name="Tomlinson C."/>
            <person name="Mitreva M."/>
            <person name="Nelson J."/>
            <person name="Hou S."/>
            <person name="Wollam A."/>
            <person name="Pepin K.H."/>
            <person name="Johnson M."/>
            <person name="Bhonagiri V."/>
            <person name="Zhang X."/>
            <person name="Suruliraj S."/>
            <person name="Warren W."/>
            <person name="Chinwalla A."/>
            <person name="Mardis E.R."/>
            <person name="Wilson R.K."/>
        </authorList>
    </citation>
    <scope>NUCLEOTIDE SEQUENCE [LARGE SCALE GENOMIC DNA]</scope>
    <source>
        <strain evidence="9 10">DSM 2876</strain>
    </source>
</reference>
<dbReference type="Pfam" id="PF13727">
    <property type="entry name" value="CoA_binding_3"/>
    <property type="match status" value="1"/>
</dbReference>
<dbReference type="Pfam" id="PF02397">
    <property type="entry name" value="Bac_transf"/>
    <property type="match status" value="1"/>
</dbReference>
<dbReference type="PANTHER" id="PTHR30576:SF10">
    <property type="entry name" value="SLL5057 PROTEIN"/>
    <property type="match status" value="1"/>
</dbReference>
<feature type="transmembrane region" description="Helical" evidence="7">
    <location>
        <begin position="47"/>
        <end position="65"/>
    </location>
</feature>